<evidence type="ECO:0000313" key="14">
    <source>
        <dbReference type="Proteomes" id="UP000642748"/>
    </source>
</evidence>
<keyword evidence="8 10" id="KW-1133">Transmembrane helix</keyword>
<accession>A0A8J3QWJ1</accession>
<sequence>MPALPEPVSVPDFHRPTLRVRMALLYAALFCTSGIAALGVTYLLAPGLLIRRAWRAAPDQVPHGTGPVTTAHSSGILAGFIGWEKIASGTLVIAIMAVVSLAIGWLIAGRFVRPLRTIITTARDISASNLHRRLGLAGHQDEFTQLGETLDDLFARLEASFESQRHFIANASHELRTPLSAGRALLQVAITDPAPTVETLRATCEELVQLGDQQERLIAALLTLADSQRGPQRPQPLDLADITRTVLLTRQHEAKRRGIRLDAALDPAPTTGDPSLVQSLVTNLVDNAIRHNVPGGHADITTASATTGAILSVDNTGTIVPAGEVEHLFQPFRQLGAERIRHSEGYGLGLAIVRAISDAHSATLTAHAQPEGGLHIEVTFPPTAQLIPPGDGGKH</sequence>
<keyword evidence="10" id="KW-0472">Membrane</keyword>
<dbReference type="InterPro" id="IPR050428">
    <property type="entry name" value="TCS_sensor_his_kinase"/>
</dbReference>
<feature type="domain" description="HAMP" evidence="12">
    <location>
        <begin position="109"/>
        <end position="162"/>
    </location>
</feature>
<comment type="caution">
    <text evidence="13">The sequence shown here is derived from an EMBL/GenBank/DDBJ whole genome shotgun (WGS) entry which is preliminary data.</text>
</comment>
<dbReference type="InterPro" id="IPR036890">
    <property type="entry name" value="HATPase_C_sf"/>
</dbReference>
<evidence type="ECO:0000259" key="12">
    <source>
        <dbReference type="PROSITE" id="PS50885"/>
    </source>
</evidence>
<evidence type="ECO:0000256" key="8">
    <source>
        <dbReference type="ARBA" id="ARBA00022989"/>
    </source>
</evidence>
<dbReference type="PROSITE" id="PS50109">
    <property type="entry name" value="HIS_KIN"/>
    <property type="match status" value="1"/>
</dbReference>
<comment type="subcellular location">
    <subcellularLocation>
        <location evidence="2">Cell membrane</location>
    </subcellularLocation>
</comment>
<reference evidence="13" key="1">
    <citation type="submission" date="2021-01" db="EMBL/GenBank/DDBJ databases">
        <title>Whole genome shotgun sequence of Rugosimonospora africana NBRC 104875.</title>
        <authorList>
            <person name="Komaki H."/>
            <person name="Tamura T."/>
        </authorList>
    </citation>
    <scope>NUCLEOTIDE SEQUENCE</scope>
    <source>
        <strain evidence="13">NBRC 104875</strain>
    </source>
</reference>
<dbReference type="InterPro" id="IPR005467">
    <property type="entry name" value="His_kinase_dom"/>
</dbReference>
<evidence type="ECO:0000256" key="5">
    <source>
        <dbReference type="ARBA" id="ARBA00022679"/>
    </source>
</evidence>
<keyword evidence="9" id="KW-0902">Two-component regulatory system</keyword>
<dbReference type="GO" id="GO:0000155">
    <property type="term" value="F:phosphorelay sensor kinase activity"/>
    <property type="evidence" value="ECO:0007669"/>
    <property type="project" value="InterPro"/>
</dbReference>
<evidence type="ECO:0000256" key="4">
    <source>
        <dbReference type="ARBA" id="ARBA00022553"/>
    </source>
</evidence>
<proteinExistence type="predicted"/>
<dbReference type="PANTHER" id="PTHR45436">
    <property type="entry name" value="SENSOR HISTIDINE KINASE YKOH"/>
    <property type="match status" value="1"/>
</dbReference>
<dbReference type="CDD" id="cd00082">
    <property type="entry name" value="HisKA"/>
    <property type="match status" value="1"/>
</dbReference>
<evidence type="ECO:0000256" key="10">
    <source>
        <dbReference type="SAM" id="Phobius"/>
    </source>
</evidence>
<dbReference type="SMART" id="SM00388">
    <property type="entry name" value="HisKA"/>
    <property type="match status" value="1"/>
</dbReference>
<dbReference type="SUPFAM" id="SSF55874">
    <property type="entry name" value="ATPase domain of HSP90 chaperone/DNA topoisomerase II/histidine kinase"/>
    <property type="match status" value="1"/>
</dbReference>
<evidence type="ECO:0000256" key="7">
    <source>
        <dbReference type="ARBA" id="ARBA00022777"/>
    </source>
</evidence>
<comment type="catalytic activity">
    <reaction evidence="1">
        <text>ATP + protein L-histidine = ADP + protein N-phospho-L-histidine.</text>
        <dbReference type="EC" id="2.7.13.3"/>
    </reaction>
</comment>
<feature type="transmembrane region" description="Helical" evidence="10">
    <location>
        <begin position="86"/>
        <end position="108"/>
    </location>
</feature>
<dbReference type="Gene3D" id="1.10.287.130">
    <property type="match status" value="1"/>
</dbReference>
<keyword evidence="5" id="KW-0808">Transferase</keyword>
<dbReference type="EC" id="2.7.13.3" evidence="3"/>
<dbReference type="SMART" id="SM00304">
    <property type="entry name" value="HAMP"/>
    <property type="match status" value="1"/>
</dbReference>
<protein>
    <recommendedName>
        <fullName evidence="3">histidine kinase</fullName>
        <ecNumber evidence="3">2.7.13.3</ecNumber>
    </recommendedName>
</protein>
<evidence type="ECO:0000256" key="6">
    <source>
        <dbReference type="ARBA" id="ARBA00022692"/>
    </source>
</evidence>
<dbReference type="Gene3D" id="6.10.340.10">
    <property type="match status" value="1"/>
</dbReference>
<dbReference type="Pfam" id="PF00512">
    <property type="entry name" value="HisKA"/>
    <property type="match status" value="1"/>
</dbReference>
<dbReference type="Pfam" id="PF00672">
    <property type="entry name" value="HAMP"/>
    <property type="match status" value="1"/>
</dbReference>
<dbReference type="EMBL" id="BONZ01000039">
    <property type="protein sequence ID" value="GIH16026.1"/>
    <property type="molecule type" value="Genomic_DNA"/>
</dbReference>
<dbReference type="InterPro" id="IPR003594">
    <property type="entry name" value="HATPase_dom"/>
</dbReference>
<keyword evidence="6 10" id="KW-0812">Transmembrane</keyword>
<dbReference type="GO" id="GO:0005886">
    <property type="term" value="C:plasma membrane"/>
    <property type="evidence" value="ECO:0007669"/>
    <property type="project" value="UniProtKB-SubCell"/>
</dbReference>
<name>A0A8J3QWJ1_9ACTN</name>
<dbReference type="SUPFAM" id="SSF47384">
    <property type="entry name" value="Homodimeric domain of signal transducing histidine kinase"/>
    <property type="match status" value="1"/>
</dbReference>
<evidence type="ECO:0000256" key="1">
    <source>
        <dbReference type="ARBA" id="ARBA00000085"/>
    </source>
</evidence>
<dbReference type="SMART" id="SM00387">
    <property type="entry name" value="HATPase_c"/>
    <property type="match status" value="1"/>
</dbReference>
<dbReference type="CDD" id="cd06225">
    <property type="entry name" value="HAMP"/>
    <property type="match status" value="1"/>
</dbReference>
<evidence type="ECO:0000256" key="2">
    <source>
        <dbReference type="ARBA" id="ARBA00004236"/>
    </source>
</evidence>
<organism evidence="13 14">
    <name type="scientific">Rugosimonospora africana</name>
    <dbReference type="NCBI Taxonomy" id="556532"/>
    <lineage>
        <taxon>Bacteria</taxon>
        <taxon>Bacillati</taxon>
        <taxon>Actinomycetota</taxon>
        <taxon>Actinomycetes</taxon>
        <taxon>Micromonosporales</taxon>
        <taxon>Micromonosporaceae</taxon>
        <taxon>Rugosimonospora</taxon>
    </lineage>
</organism>
<dbReference type="Gene3D" id="3.30.565.10">
    <property type="entry name" value="Histidine kinase-like ATPase, C-terminal domain"/>
    <property type="match status" value="1"/>
</dbReference>
<dbReference type="Proteomes" id="UP000642748">
    <property type="component" value="Unassembled WGS sequence"/>
</dbReference>
<dbReference type="InterPro" id="IPR003660">
    <property type="entry name" value="HAMP_dom"/>
</dbReference>
<dbReference type="InterPro" id="IPR036097">
    <property type="entry name" value="HisK_dim/P_sf"/>
</dbReference>
<evidence type="ECO:0000313" key="13">
    <source>
        <dbReference type="EMBL" id="GIH16026.1"/>
    </source>
</evidence>
<dbReference type="RefSeq" id="WP_203919630.1">
    <property type="nucleotide sequence ID" value="NZ_BONZ01000039.1"/>
</dbReference>
<evidence type="ECO:0000259" key="11">
    <source>
        <dbReference type="PROSITE" id="PS50109"/>
    </source>
</evidence>
<feature type="domain" description="Histidine kinase" evidence="11">
    <location>
        <begin position="170"/>
        <end position="384"/>
    </location>
</feature>
<keyword evidence="4" id="KW-0597">Phosphoprotein</keyword>
<dbReference type="AlphaFoldDB" id="A0A8J3QWJ1"/>
<gene>
    <name evidence="13" type="ORF">Raf01_41980</name>
</gene>
<dbReference type="InterPro" id="IPR003661">
    <property type="entry name" value="HisK_dim/P_dom"/>
</dbReference>
<dbReference type="CDD" id="cd00075">
    <property type="entry name" value="HATPase"/>
    <property type="match status" value="1"/>
</dbReference>
<evidence type="ECO:0000256" key="3">
    <source>
        <dbReference type="ARBA" id="ARBA00012438"/>
    </source>
</evidence>
<dbReference type="SUPFAM" id="SSF158472">
    <property type="entry name" value="HAMP domain-like"/>
    <property type="match status" value="1"/>
</dbReference>
<dbReference type="PANTHER" id="PTHR45436:SF5">
    <property type="entry name" value="SENSOR HISTIDINE KINASE TRCS"/>
    <property type="match status" value="1"/>
</dbReference>
<evidence type="ECO:0000256" key="9">
    <source>
        <dbReference type="ARBA" id="ARBA00023012"/>
    </source>
</evidence>
<dbReference type="Pfam" id="PF02518">
    <property type="entry name" value="HATPase_c"/>
    <property type="match status" value="1"/>
</dbReference>
<dbReference type="PROSITE" id="PS50885">
    <property type="entry name" value="HAMP"/>
    <property type="match status" value="1"/>
</dbReference>
<keyword evidence="7 13" id="KW-0418">Kinase</keyword>
<feature type="transmembrane region" description="Helical" evidence="10">
    <location>
        <begin position="23"/>
        <end position="45"/>
    </location>
</feature>
<keyword evidence="14" id="KW-1185">Reference proteome</keyword>